<evidence type="ECO:0000313" key="4">
    <source>
        <dbReference type="Proteomes" id="UP000178797"/>
    </source>
</evidence>
<evidence type="ECO:0000313" key="3">
    <source>
        <dbReference type="EMBL" id="OGL42732.1"/>
    </source>
</evidence>
<keyword evidence="1" id="KW-0597">Phosphoprotein</keyword>
<organism evidence="3 4">
    <name type="scientific">Candidatus Schekmanbacteria bacterium RBG_16_38_10</name>
    <dbReference type="NCBI Taxonomy" id="1817879"/>
    <lineage>
        <taxon>Bacteria</taxon>
        <taxon>Candidatus Schekmaniibacteriota</taxon>
    </lineage>
</organism>
<protein>
    <recommendedName>
        <fullName evidence="2">Response regulatory domain-containing protein</fullName>
    </recommendedName>
</protein>
<dbReference type="AlphaFoldDB" id="A0A1F7RMD5"/>
<name>A0A1F7RMD5_9BACT</name>
<sequence>MTKPSENKKKVLILGDKRKYSISLERVLSDSDFSVDFLPNSEESKDIILKEIPDLMIVDLDEIGPEEFILCEKLRSQPLSYKIPFIFLTPKDIYGDSVPKFVTATDQFILKPFNLYMTLFLANKTLSSLQKSDILSSSNEKTINGDLAQISLTDLIQIFSMNKKSGLLTITYQSKTANIYFHKGSIVFSSIGKIEGQKAIFRLIGLKNGNFEFSPGKLLNKINMSINTDELLLEGMHQIDVIENIKESFPPLESVITINRESDISKLKSSKVLVDIINLCHKKTTIREVIDNSPFCDLDVYEGLRVLFTNGIIQLSNGDEKKEDENIDPLVEKEEFLDLRKYFKRIHWAEHETLTSKLLIISADDNLEKEFIKTIEDGFKSFSAERKFYSIEGKFREIGSFRITHEAFLSLFSFSSSVELSPLWELVSLNRIGTIALIDSKNLNSFEYLKEAAEFLSTENSYPLVCAFTDPTPEKNLSIEYLRKNLLIPSSADILFYKNSDALSVKEVLRKIIEKILEYKLKE</sequence>
<dbReference type="PROSITE" id="PS50110">
    <property type="entry name" value="RESPONSE_REGULATORY"/>
    <property type="match status" value="1"/>
</dbReference>
<proteinExistence type="predicted"/>
<dbReference type="InterPro" id="IPR001789">
    <property type="entry name" value="Sig_transdc_resp-reg_receiver"/>
</dbReference>
<dbReference type="PANTHER" id="PTHR36304">
    <property type="entry name" value="DOMAIN GTPASE-ACTIVATING PROTEIN, PUTATIVE-RELATED-RELATED"/>
    <property type="match status" value="1"/>
</dbReference>
<feature type="domain" description="Response regulatory" evidence="2">
    <location>
        <begin position="10"/>
        <end position="126"/>
    </location>
</feature>
<dbReference type="InterPro" id="IPR025497">
    <property type="entry name" value="PatA-like_N"/>
</dbReference>
<dbReference type="InterPro" id="IPR011006">
    <property type="entry name" value="CheY-like_superfamily"/>
</dbReference>
<dbReference type="EMBL" id="MGDE01000258">
    <property type="protein sequence ID" value="OGL42732.1"/>
    <property type="molecule type" value="Genomic_DNA"/>
</dbReference>
<gene>
    <name evidence="3" type="ORF">A2W05_09870</name>
</gene>
<dbReference type="Proteomes" id="UP000178797">
    <property type="component" value="Unassembled WGS sequence"/>
</dbReference>
<dbReference type="PANTHER" id="PTHR36304:SF4">
    <property type="entry name" value="DUF4388 DOMAIN-CONTAINING PROTEIN"/>
    <property type="match status" value="1"/>
</dbReference>
<dbReference type="SUPFAM" id="SSF52172">
    <property type="entry name" value="CheY-like"/>
    <property type="match status" value="1"/>
</dbReference>
<evidence type="ECO:0000259" key="2">
    <source>
        <dbReference type="PROSITE" id="PS50110"/>
    </source>
</evidence>
<accession>A0A1F7RMD5</accession>
<reference evidence="3 4" key="1">
    <citation type="journal article" date="2016" name="Nat. Commun.">
        <title>Thousands of microbial genomes shed light on interconnected biogeochemical processes in an aquifer system.</title>
        <authorList>
            <person name="Anantharaman K."/>
            <person name="Brown C.T."/>
            <person name="Hug L.A."/>
            <person name="Sharon I."/>
            <person name="Castelle C.J."/>
            <person name="Probst A.J."/>
            <person name="Thomas B.C."/>
            <person name="Singh A."/>
            <person name="Wilkins M.J."/>
            <person name="Karaoz U."/>
            <person name="Brodie E.L."/>
            <person name="Williams K.H."/>
            <person name="Hubbard S.S."/>
            <person name="Banfield J.F."/>
        </authorList>
    </citation>
    <scope>NUCLEOTIDE SEQUENCE [LARGE SCALE GENOMIC DNA]</scope>
</reference>
<dbReference type="Pfam" id="PF14332">
    <property type="entry name" value="DUF4388"/>
    <property type="match status" value="1"/>
</dbReference>
<feature type="modified residue" description="4-aspartylphosphate" evidence="1">
    <location>
        <position position="59"/>
    </location>
</feature>
<evidence type="ECO:0000256" key="1">
    <source>
        <dbReference type="PROSITE-ProRule" id="PRU00169"/>
    </source>
</evidence>
<comment type="caution">
    <text evidence="3">The sequence shown here is derived from an EMBL/GenBank/DDBJ whole genome shotgun (WGS) entry which is preliminary data.</text>
</comment>
<dbReference type="Gene3D" id="3.40.50.2300">
    <property type="match status" value="1"/>
</dbReference>
<dbReference type="GO" id="GO:0000160">
    <property type="term" value="P:phosphorelay signal transduction system"/>
    <property type="evidence" value="ECO:0007669"/>
    <property type="project" value="InterPro"/>
</dbReference>